<evidence type="ECO:0000313" key="3">
    <source>
        <dbReference type="Proteomes" id="UP000037460"/>
    </source>
</evidence>
<accession>A0A0M0JMR3</accession>
<comment type="caution">
    <text evidence="2">The sequence shown here is derived from an EMBL/GenBank/DDBJ whole genome shotgun (WGS) entry which is preliminary data.</text>
</comment>
<dbReference type="EMBL" id="JWZX01002650">
    <property type="protein sequence ID" value="KOO27884.1"/>
    <property type="molecule type" value="Genomic_DNA"/>
</dbReference>
<evidence type="ECO:0000256" key="1">
    <source>
        <dbReference type="SAM" id="MobiDB-lite"/>
    </source>
</evidence>
<protein>
    <submittedName>
        <fullName evidence="2">Uncharacterized protein</fullName>
    </submittedName>
</protein>
<proteinExistence type="predicted"/>
<feature type="region of interest" description="Disordered" evidence="1">
    <location>
        <begin position="471"/>
        <end position="491"/>
    </location>
</feature>
<gene>
    <name evidence="2" type="ORF">Ctob_010718</name>
</gene>
<organism evidence="2 3">
    <name type="scientific">Chrysochromulina tobinii</name>
    <dbReference type="NCBI Taxonomy" id="1460289"/>
    <lineage>
        <taxon>Eukaryota</taxon>
        <taxon>Haptista</taxon>
        <taxon>Haptophyta</taxon>
        <taxon>Prymnesiophyceae</taxon>
        <taxon>Prymnesiales</taxon>
        <taxon>Chrysochromulinaceae</taxon>
        <taxon>Chrysochromulina</taxon>
    </lineage>
</organism>
<name>A0A0M0JMR3_9EUKA</name>
<dbReference type="Proteomes" id="UP000037460">
    <property type="component" value="Unassembled WGS sequence"/>
</dbReference>
<reference evidence="3" key="1">
    <citation type="journal article" date="2015" name="PLoS Genet.">
        <title>Genome Sequence and Transcriptome Analyses of Chrysochromulina tobin: Metabolic Tools for Enhanced Algal Fitness in the Prominent Order Prymnesiales (Haptophyceae).</title>
        <authorList>
            <person name="Hovde B.T."/>
            <person name="Deodato C.R."/>
            <person name="Hunsperger H.M."/>
            <person name="Ryken S.A."/>
            <person name="Yost W."/>
            <person name="Jha R.K."/>
            <person name="Patterson J."/>
            <person name="Monnat R.J. Jr."/>
            <person name="Barlow S.B."/>
            <person name="Starkenburg S.R."/>
            <person name="Cattolico R.A."/>
        </authorList>
    </citation>
    <scope>NUCLEOTIDE SEQUENCE</scope>
    <source>
        <strain evidence="3">CCMP291</strain>
    </source>
</reference>
<keyword evidence="3" id="KW-1185">Reference proteome</keyword>
<feature type="compositionally biased region" description="Basic and acidic residues" evidence="1">
    <location>
        <begin position="471"/>
        <end position="483"/>
    </location>
</feature>
<evidence type="ECO:0000313" key="2">
    <source>
        <dbReference type="EMBL" id="KOO27884.1"/>
    </source>
</evidence>
<dbReference type="AlphaFoldDB" id="A0A0M0JMR3"/>
<sequence length="1162" mass="123665">MPIPKLNLAKAVHRWDAPPASGFPIGSRVLVTRSDGSDTIGYIEEYDSAQLAYKVTLGARVSAEYKMCREAKLRVAPPPTAKEAAEEKAEEERVIKSRQEAAKLAMQEREQAVDKVRAERASFMIAGLRKEMLGLLGPEDAPMTMYDGAIVAALERGRLLMQDHKDHPERLADLPALLERAEAAVAAASQARQRAAAEAELQQLTAPSDLRNIDCAALKAAIEQALLLGVGVAAEAAKKTLGAAQRTQAQAAVIHEIKALLLPSGSALQVDRAALEAAIERGVALGLDASTLSQAHVRLKEVAAAHEKQARIAALEKQLSAMSLSDALLDKRAVRIAIARASVLGVEVPEAISAAAKAFGRRTPTKGAAAMAPASAHFAVGMNVLVKRSDGSESAATVVEFDLDNHIYTCKLGADGKMKRASEQDVRGQRYEIGAAVLVKRSDGSESAATVVEFELAKNIYTVKMADGKMKRTSDGDVRKDPNAPEENEEDVDIAAEEAGAKAAEAAALKAVETAETAARAETQQQVASRLAVAEAALNLQLERAATKASAPGPLGRKASLLHLDRAALRVALDEARAAGAVVSVAEATLAAADAAAKAQERADILAAELIRLYDKKAPHEIDLMALKAAIDRARASGGVATSVLAAASDKLADAQRAAERAELEGLLEELLDETDPWRVDRAALKRAIAAAVDLGVPIEAAQTFLLEVNKATAPAYRTYDRCAVSTWDVGAPLRRAYVISYDEDRFEYTLALGRPDSMEQQVVLAKEMKPFSALACAPEEDPQEFPLTSKVLVKRSSGQEQVGVVVAYQTDAKLGGMYKVELSVDKRSLFKMVPEMSLRLAELPIDPFVATGNAESALLLAEARPAAYAIGARVLVTRGGHSHGARLAFVEAHLPDLHAYKVSMFTPDSQEYLTAAEADLRPAPKARWPVGAHVQLIEGEQVGAVKSFDVAQNLYAIALLGAGDTDDCLLLPEDSLRDPKVTGFGVGARVLVQRSSGDTSLAFVHEVRDADGAVTVCLGKPGAVEKKTVAAGELLPAEPGHEDGAKVLVRRSNGDETVAFVESYDRAIGLYTLALYCVDSGEVKLACEADIRVADDAFDNFDLDASVYETPVQKAKSPVKKPSLGDLASSPEASVWHSTYISRDAAPEPSWYTATMKVPRK</sequence>